<accession>A0A068VIS1</accession>
<dbReference type="Proteomes" id="UP000295252">
    <property type="component" value="Unassembled WGS sequence"/>
</dbReference>
<organism evidence="1 2">
    <name type="scientific">Coffea canephora</name>
    <name type="common">Robusta coffee</name>
    <dbReference type="NCBI Taxonomy" id="49390"/>
    <lineage>
        <taxon>Eukaryota</taxon>
        <taxon>Viridiplantae</taxon>
        <taxon>Streptophyta</taxon>
        <taxon>Embryophyta</taxon>
        <taxon>Tracheophyta</taxon>
        <taxon>Spermatophyta</taxon>
        <taxon>Magnoliopsida</taxon>
        <taxon>eudicotyledons</taxon>
        <taxon>Gunneridae</taxon>
        <taxon>Pentapetalae</taxon>
        <taxon>asterids</taxon>
        <taxon>lamiids</taxon>
        <taxon>Gentianales</taxon>
        <taxon>Rubiaceae</taxon>
        <taxon>Ixoroideae</taxon>
        <taxon>Gardenieae complex</taxon>
        <taxon>Bertiereae - Coffeeae clade</taxon>
        <taxon>Coffeeae</taxon>
        <taxon>Coffea</taxon>
    </lineage>
</organism>
<protein>
    <submittedName>
        <fullName evidence="1">DH200=94 genomic scaffold, scaffold_1412</fullName>
    </submittedName>
</protein>
<dbReference type="PANTHER" id="PTHR33730">
    <property type="entry name" value="OS05G0542732 PROTEIN-RELATED"/>
    <property type="match status" value="1"/>
</dbReference>
<keyword evidence="2" id="KW-1185">Reference proteome</keyword>
<sequence>MSTLQRSSYSFRRQGSSGRIWDNRLAGREIKVGCEPEANGTDHEKVQQNRSIHNHIDGNSRPALFADMTAAPKANKVRKFSIGAIFGSCARPSGAS</sequence>
<dbReference type="EMBL" id="HG740496">
    <property type="protein sequence ID" value="CDP20601.1"/>
    <property type="molecule type" value="Genomic_DNA"/>
</dbReference>
<dbReference type="OrthoDB" id="1652626at2759"/>
<dbReference type="PhylomeDB" id="A0A068VIS1"/>
<evidence type="ECO:0000313" key="1">
    <source>
        <dbReference type="EMBL" id="CDP20601.1"/>
    </source>
</evidence>
<gene>
    <name evidence="1" type="ORF">GSCOC_T00007588001</name>
</gene>
<dbReference type="AlphaFoldDB" id="A0A068VIS1"/>
<name>A0A068VIS1_COFCA</name>
<dbReference type="InterPro" id="IPR031421">
    <property type="entry name" value="DUF4666"/>
</dbReference>
<proteinExistence type="predicted"/>
<reference evidence="2" key="1">
    <citation type="journal article" date="2014" name="Science">
        <title>The coffee genome provides insight into the convergent evolution of caffeine biosynthesis.</title>
        <authorList>
            <person name="Denoeud F."/>
            <person name="Carretero-Paulet L."/>
            <person name="Dereeper A."/>
            <person name="Droc G."/>
            <person name="Guyot R."/>
            <person name="Pietrella M."/>
            <person name="Zheng C."/>
            <person name="Alberti A."/>
            <person name="Anthony F."/>
            <person name="Aprea G."/>
            <person name="Aury J.M."/>
            <person name="Bento P."/>
            <person name="Bernard M."/>
            <person name="Bocs S."/>
            <person name="Campa C."/>
            <person name="Cenci A."/>
            <person name="Combes M.C."/>
            <person name="Crouzillat D."/>
            <person name="Da Silva C."/>
            <person name="Daddiego L."/>
            <person name="De Bellis F."/>
            <person name="Dussert S."/>
            <person name="Garsmeur O."/>
            <person name="Gayraud T."/>
            <person name="Guignon V."/>
            <person name="Jahn K."/>
            <person name="Jamilloux V."/>
            <person name="Joet T."/>
            <person name="Labadie K."/>
            <person name="Lan T."/>
            <person name="Leclercq J."/>
            <person name="Lepelley M."/>
            <person name="Leroy T."/>
            <person name="Li L.T."/>
            <person name="Librado P."/>
            <person name="Lopez L."/>
            <person name="Munoz A."/>
            <person name="Noel B."/>
            <person name="Pallavicini A."/>
            <person name="Perrotta G."/>
            <person name="Poncet V."/>
            <person name="Pot D."/>
            <person name="Priyono X."/>
            <person name="Rigoreau M."/>
            <person name="Rouard M."/>
            <person name="Rozas J."/>
            <person name="Tranchant-Dubreuil C."/>
            <person name="VanBuren R."/>
            <person name="Zhang Q."/>
            <person name="Andrade A.C."/>
            <person name="Argout X."/>
            <person name="Bertrand B."/>
            <person name="de Kochko A."/>
            <person name="Graziosi G."/>
            <person name="Henry R.J."/>
            <person name="Jayarama X."/>
            <person name="Ming R."/>
            <person name="Nagai C."/>
            <person name="Rounsley S."/>
            <person name="Sankoff D."/>
            <person name="Giuliano G."/>
            <person name="Albert V.A."/>
            <person name="Wincker P."/>
            <person name="Lashermes P."/>
        </authorList>
    </citation>
    <scope>NUCLEOTIDE SEQUENCE [LARGE SCALE GENOMIC DNA]</scope>
    <source>
        <strain evidence="2">cv. DH200-94</strain>
    </source>
</reference>
<evidence type="ECO:0000313" key="2">
    <source>
        <dbReference type="Proteomes" id="UP000295252"/>
    </source>
</evidence>
<dbReference type="Pfam" id="PF15697">
    <property type="entry name" value="DUF4666"/>
    <property type="match status" value="1"/>
</dbReference>
<dbReference type="InParanoid" id="A0A068VIS1"/>
<dbReference type="PANTHER" id="PTHR33730:SF36">
    <property type="entry name" value="PLANT_PROTEIN"/>
    <property type="match status" value="1"/>
</dbReference>
<dbReference type="Gramene" id="CDP20601">
    <property type="protein sequence ID" value="CDP20601"/>
    <property type="gene ID" value="GSCOC_T00007588001"/>
</dbReference>